<dbReference type="AlphaFoldDB" id="A0AAE1FN31"/>
<organism evidence="2 3">
    <name type="scientific">Petrolisthes cinctipes</name>
    <name type="common">Flat porcelain crab</name>
    <dbReference type="NCBI Taxonomy" id="88211"/>
    <lineage>
        <taxon>Eukaryota</taxon>
        <taxon>Metazoa</taxon>
        <taxon>Ecdysozoa</taxon>
        <taxon>Arthropoda</taxon>
        <taxon>Crustacea</taxon>
        <taxon>Multicrustacea</taxon>
        <taxon>Malacostraca</taxon>
        <taxon>Eumalacostraca</taxon>
        <taxon>Eucarida</taxon>
        <taxon>Decapoda</taxon>
        <taxon>Pleocyemata</taxon>
        <taxon>Anomura</taxon>
        <taxon>Galatheoidea</taxon>
        <taxon>Porcellanidae</taxon>
        <taxon>Petrolisthes</taxon>
    </lineage>
</organism>
<reference evidence="2" key="1">
    <citation type="submission" date="2023-10" db="EMBL/GenBank/DDBJ databases">
        <title>Genome assemblies of two species of porcelain crab, Petrolisthes cinctipes and Petrolisthes manimaculis (Anomura: Porcellanidae).</title>
        <authorList>
            <person name="Angst P."/>
        </authorList>
    </citation>
    <scope>NUCLEOTIDE SEQUENCE</scope>
    <source>
        <strain evidence="2">PB745_01</strain>
        <tissue evidence="2">Gill</tissue>
    </source>
</reference>
<feature type="region of interest" description="Disordered" evidence="1">
    <location>
        <begin position="1"/>
        <end position="43"/>
    </location>
</feature>
<feature type="region of interest" description="Disordered" evidence="1">
    <location>
        <begin position="90"/>
        <end position="113"/>
    </location>
</feature>
<evidence type="ECO:0000256" key="1">
    <source>
        <dbReference type="SAM" id="MobiDB-lite"/>
    </source>
</evidence>
<feature type="compositionally biased region" description="Basic and acidic residues" evidence="1">
    <location>
        <begin position="1"/>
        <end position="16"/>
    </location>
</feature>
<feature type="compositionally biased region" description="Polar residues" evidence="1">
    <location>
        <begin position="93"/>
        <end position="107"/>
    </location>
</feature>
<protein>
    <submittedName>
        <fullName evidence="2">Uncharacterized protein</fullName>
    </submittedName>
</protein>
<evidence type="ECO:0000313" key="2">
    <source>
        <dbReference type="EMBL" id="KAK3877214.1"/>
    </source>
</evidence>
<feature type="compositionally biased region" description="Polar residues" evidence="1">
    <location>
        <begin position="131"/>
        <end position="154"/>
    </location>
</feature>
<proteinExistence type="predicted"/>
<accession>A0AAE1FN31</accession>
<comment type="caution">
    <text evidence="2">The sequence shown here is derived from an EMBL/GenBank/DDBJ whole genome shotgun (WGS) entry which is preliminary data.</text>
</comment>
<sequence length="171" mass="19321">MERVSARVAELEEHTCDQTSPTSPYPPPPTSPTPPPPYNITAKIGNMDTRIKILEDNVESIKSNMSSETTSQNLPNEICRIMEDRISALEETATGTQNSTLNPSNNEGRNKRKYRRQNYNWIDRECEESYSESPSNTILRRNSSGSRRVTSRHYTNPPPPPPPQRSAPSSY</sequence>
<feature type="compositionally biased region" description="Pro residues" evidence="1">
    <location>
        <begin position="156"/>
        <end position="165"/>
    </location>
</feature>
<feature type="compositionally biased region" description="Pro residues" evidence="1">
    <location>
        <begin position="23"/>
        <end position="38"/>
    </location>
</feature>
<evidence type="ECO:0000313" key="3">
    <source>
        <dbReference type="Proteomes" id="UP001286313"/>
    </source>
</evidence>
<dbReference type="EMBL" id="JAWQEG010001705">
    <property type="protein sequence ID" value="KAK3877214.1"/>
    <property type="molecule type" value="Genomic_DNA"/>
</dbReference>
<name>A0AAE1FN31_PETCI</name>
<gene>
    <name evidence="2" type="ORF">Pcinc_018054</name>
</gene>
<feature type="region of interest" description="Disordered" evidence="1">
    <location>
        <begin position="127"/>
        <end position="171"/>
    </location>
</feature>
<dbReference type="Proteomes" id="UP001286313">
    <property type="component" value="Unassembled WGS sequence"/>
</dbReference>
<keyword evidence="3" id="KW-1185">Reference proteome</keyword>